<dbReference type="EMBL" id="AZMM01012361">
    <property type="protein sequence ID" value="ETJ33189.1"/>
    <property type="molecule type" value="Genomic_DNA"/>
</dbReference>
<evidence type="ECO:0000313" key="1">
    <source>
        <dbReference type="EMBL" id="ETJ33189.1"/>
    </source>
</evidence>
<dbReference type="InterPro" id="IPR036188">
    <property type="entry name" value="FAD/NAD-bd_sf"/>
</dbReference>
<evidence type="ECO:0008006" key="2">
    <source>
        <dbReference type="Google" id="ProtNLM"/>
    </source>
</evidence>
<reference evidence="1" key="1">
    <citation type="submission" date="2013-12" db="EMBL/GenBank/DDBJ databases">
        <title>A Varibaculum cambriense genome reconstructed from a premature infant gut community with otherwise low bacterial novelty that shifts toward anaerobic metabolism during the third week of life.</title>
        <authorList>
            <person name="Brown C.T."/>
            <person name="Sharon I."/>
            <person name="Thomas B.C."/>
            <person name="Castelle C.J."/>
            <person name="Morowitz M.J."/>
            <person name="Banfield J.F."/>
        </authorList>
    </citation>
    <scope>NUCLEOTIDE SEQUENCE</scope>
</reference>
<dbReference type="AlphaFoldDB" id="W1XWD8"/>
<dbReference type="Gene3D" id="3.50.50.60">
    <property type="entry name" value="FAD/NAD(P)-binding domain"/>
    <property type="match status" value="1"/>
</dbReference>
<comment type="caution">
    <text evidence="1">The sequence shown here is derived from an EMBL/GenBank/DDBJ whole genome shotgun (WGS) entry which is preliminary data.</text>
</comment>
<name>W1XWD8_9ZZZZ</name>
<feature type="non-terminal residue" evidence="1">
    <location>
        <position position="94"/>
    </location>
</feature>
<dbReference type="PANTHER" id="PTHR42783">
    <property type="entry name" value="GLUTAMATE SYNTHASE [NADPH] SMALL CHAIN"/>
    <property type="match status" value="1"/>
</dbReference>
<sequence length="94" mass="10596">NPKRLDIKGETFGHSHYAIDYLKSPQYYSLGKRVVVIGAGNVAMDAARTAKRNGAEEVYVAYRRNFEDMTATKHEISEAIEEGVLFRTFEAPVE</sequence>
<dbReference type="PANTHER" id="PTHR42783:SF3">
    <property type="entry name" value="GLUTAMATE SYNTHASE [NADPH] SMALL CHAIN-RELATED"/>
    <property type="match status" value="1"/>
</dbReference>
<dbReference type="SUPFAM" id="SSF51905">
    <property type="entry name" value="FAD/NAD(P)-binding domain"/>
    <property type="match status" value="1"/>
</dbReference>
<dbReference type="Pfam" id="PF13738">
    <property type="entry name" value="Pyr_redox_3"/>
    <property type="match status" value="1"/>
</dbReference>
<accession>W1XWD8</accession>
<gene>
    <name evidence="1" type="ORF">Q604_UNBC12361G0001</name>
</gene>
<protein>
    <recommendedName>
        <fullName evidence="2">Dihydropyrimidine dehydrogenase</fullName>
    </recommendedName>
</protein>
<organism evidence="1">
    <name type="scientific">human gut metagenome</name>
    <dbReference type="NCBI Taxonomy" id="408170"/>
    <lineage>
        <taxon>unclassified sequences</taxon>
        <taxon>metagenomes</taxon>
        <taxon>organismal metagenomes</taxon>
    </lineage>
</organism>
<feature type="non-terminal residue" evidence="1">
    <location>
        <position position="1"/>
    </location>
</feature>
<proteinExistence type="predicted"/>